<gene>
    <name evidence="7" type="ORF">V1479_19910</name>
</gene>
<dbReference type="PROSITE" id="PS50893">
    <property type="entry name" value="ABC_TRANSPORTER_2"/>
    <property type="match status" value="2"/>
</dbReference>
<evidence type="ECO:0000256" key="1">
    <source>
        <dbReference type="ARBA" id="ARBA00004417"/>
    </source>
</evidence>
<dbReference type="InterPro" id="IPR013563">
    <property type="entry name" value="Oligopep_ABC_C"/>
</dbReference>
<proteinExistence type="inferred from homology"/>
<dbReference type="SMART" id="SM00382">
    <property type="entry name" value="AAA"/>
    <property type="match status" value="2"/>
</dbReference>
<organism evidence="7 8">
    <name type="scientific">Neoaquamicrobium sediminum</name>
    <dbReference type="NCBI Taxonomy" id="1849104"/>
    <lineage>
        <taxon>Bacteria</taxon>
        <taxon>Pseudomonadati</taxon>
        <taxon>Pseudomonadota</taxon>
        <taxon>Alphaproteobacteria</taxon>
        <taxon>Hyphomicrobiales</taxon>
        <taxon>Phyllobacteriaceae</taxon>
        <taxon>Neoaquamicrobium</taxon>
    </lineage>
</organism>
<dbReference type="InterPro" id="IPR017871">
    <property type="entry name" value="ABC_transporter-like_CS"/>
</dbReference>
<dbReference type="RefSeq" id="WP_368804476.1">
    <property type="nucleotide sequence ID" value="NZ_JAZHFV010000006.1"/>
</dbReference>
<dbReference type="Gene3D" id="3.40.50.300">
    <property type="entry name" value="P-loop containing nucleotide triphosphate hydrolases"/>
    <property type="match status" value="2"/>
</dbReference>
<comment type="similarity">
    <text evidence="2">Belongs to the ABC transporter superfamily.</text>
</comment>
<evidence type="ECO:0000259" key="6">
    <source>
        <dbReference type="PROSITE" id="PS50893"/>
    </source>
</evidence>
<dbReference type="PROSITE" id="PS00211">
    <property type="entry name" value="ABC_TRANSPORTER_1"/>
    <property type="match status" value="1"/>
</dbReference>
<feature type="domain" description="ABC transporter" evidence="6">
    <location>
        <begin position="274"/>
        <end position="525"/>
    </location>
</feature>
<comment type="subcellular location">
    <subcellularLocation>
        <location evidence="1">Cell inner membrane</location>
        <topology evidence="1">Peripheral membrane protein</topology>
    </subcellularLocation>
</comment>
<dbReference type="Pfam" id="PF08352">
    <property type="entry name" value="oligo_HPY"/>
    <property type="match status" value="1"/>
</dbReference>
<evidence type="ECO:0000256" key="5">
    <source>
        <dbReference type="ARBA" id="ARBA00022840"/>
    </source>
</evidence>
<accession>A0ABV3WY40</accession>
<dbReference type="PANTHER" id="PTHR43776">
    <property type="entry name" value="TRANSPORT ATP-BINDING PROTEIN"/>
    <property type="match status" value="1"/>
</dbReference>
<name>A0ABV3WY40_9HYPH</name>
<dbReference type="PANTHER" id="PTHR43776:SF7">
    <property type="entry name" value="D,D-DIPEPTIDE TRANSPORT ATP-BINDING PROTEIN DDPF-RELATED"/>
    <property type="match status" value="1"/>
</dbReference>
<dbReference type="InterPro" id="IPR050319">
    <property type="entry name" value="ABC_transp_ATP-bind"/>
</dbReference>
<dbReference type="InterPro" id="IPR003439">
    <property type="entry name" value="ABC_transporter-like_ATP-bd"/>
</dbReference>
<dbReference type="EMBL" id="JAZHFV010000006">
    <property type="protein sequence ID" value="MEX4009585.1"/>
    <property type="molecule type" value="Genomic_DNA"/>
</dbReference>
<comment type="caution">
    <text evidence="7">The sequence shown here is derived from an EMBL/GenBank/DDBJ whole genome shotgun (WGS) entry which is preliminary data.</text>
</comment>
<dbReference type="InterPro" id="IPR003593">
    <property type="entry name" value="AAA+_ATPase"/>
</dbReference>
<evidence type="ECO:0000256" key="2">
    <source>
        <dbReference type="ARBA" id="ARBA00005417"/>
    </source>
</evidence>
<dbReference type="Proteomes" id="UP001559025">
    <property type="component" value="Unassembled WGS sequence"/>
</dbReference>
<feature type="domain" description="ABC transporter" evidence="6">
    <location>
        <begin position="4"/>
        <end position="249"/>
    </location>
</feature>
<keyword evidence="8" id="KW-1185">Reference proteome</keyword>
<evidence type="ECO:0000313" key="7">
    <source>
        <dbReference type="EMBL" id="MEX4009585.1"/>
    </source>
</evidence>
<evidence type="ECO:0000256" key="4">
    <source>
        <dbReference type="ARBA" id="ARBA00022741"/>
    </source>
</evidence>
<dbReference type="NCBIfam" id="NF008453">
    <property type="entry name" value="PRK11308.1"/>
    <property type="match status" value="2"/>
</dbReference>
<dbReference type="GO" id="GO:0005524">
    <property type="term" value="F:ATP binding"/>
    <property type="evidence" value="ECO:0007669"/>
    <property type="project" value="UniProtKB-KW"/>
</dbReference>
<dbReference type="NCBIfam" id="NF007739">
    <property type="entry name" value="PRK10419.1"/>
    <property type="match status" value="2"/>
</dbReference>
<protein>
    <submittedName>
        <fullName evidence="7">Dipeptide ABC transporter ATP-binding protein</fullName>
    </submittedName>
</protein>
<keyword evidence="5 7" id="KW-0067">ATP-binding</keyword>
<dbReference type="CDD" id="cd03257">
    <property type="entry name" value="ABC_NikE_OppD_transporters"/>
    <property type="match status" value="2"/>
</dbReference>
<keyword evidence="3" id="KW-0813">Transport</keyword>
<reference evidence="7 8" key="1">
    <citation type="submission" date="2024-01" db="EMBL/GenBank/DDBJ databases">
        <title>New evidence supports the origin of RcGTA from prophage.</title>
        <authorList>
            <person name="Xu Y."/>
            <person name="Liu B."/>
            <person name="Chen F."/>
        </authorList>
    </citation>
    <scope>NUCLEOTIDE SEQUENCE [LARGE SCALE GENOMIC DNA]</scope>
    <source>
        <strain evidence="7 8">CBW1107-2</strain>
    </source>
</reference>
<evidence type="ECO:0000313" key="8">
    <source>
        <dbReference type="Proteomes" id="UP001559025"/>
    </source>
</evidence>
<dbReference type="InterPro" id="IPR027417">
    <property type="entry name" value="P-loop_NTPase"/>
</dbReference>
<keyword evidence="4" id="KW-0547">Nucleotide-binding</keyword>
<evidence type="ECO:0000256" key="3">
    <source>
        <dbReference type="ARBA" id="ARBA00022448"/>
    </source>
</evidence>
<dbReference type="Pfam" id="PF00005">
    <property type="entry name" value="ABC_tran"/>
    <property type="match status" value="2"/>
</dbReference>
<sequence length="543" mass="59389">MSLLEIENLRLEIGDTPILKDIDLTIEQGEVMGLVGESGSGKSMTALTVMQLLPEAARAQGRVTFDGIDILSAPEAAMNKLRGDDIGMVFQEPMTALNPVKTIGEQVAEGIRWHTGANRADAEQTARQILDRVGLPEAKFPLARYPHELSGGQRQRVVIAIACALKPKLLIADEPTTALDVVLQKQILELLRDLVDERKMGLLLISHDLAVVADMADRITIMRHGEVMEDGETARTLSEQVHPYTRQLAQASMHVPARKRHATAAATADAPPLLSVENVVRDYPGRRTSLLRKPAPFRAVDGVSFSLRAGQSVALVGRSGCGKSTLARMVLALDRPTDGAIRLDGAEVSALGEDALKPHRRKMQVVFQDPYGSFNPRHKVERLVGEPLHLLEKKPSAAERREMVADALHEVGLQPRDMDKYPHEFSGGQRQRISIARAIITRPQLVVADEPVSALDVSIRAQVLDLFADLNDRLGVAYLFITHDLTVARAITDEVMVMHDGRIVEEGKTGQVLDNPQSDAAKALVAAAPDLHRALRRRLAEQG</sequence>
<dbReference type="SUPFAM" id="SSF52540">
    <property type="entry name" value="P-loop containing nucleoside triphosphate hydrolases"/>
    <property type="match status" value="2"/>
</dbReference>